<comment type="caution">
    <text evidence="2">The sequence shown here is derived from an EMBL/GenBank/DDBJ whole genome shotgun (WGS) entry which is preliminary data.</text>
</comment>
<reference evidence="2 3" key="1">
    <citation type="journal article" date="2016" name="Nat. Commun.">
        <title>Thousands of microbial genomes shed light on interconnected biogeochemical processes in an aquifer system.</title>
        <authorList>
            <person name="Anantharaman K."/>
            <person name="Brown C.T."/>
            <person name="Hug L.A."/>
            <person name="Sharon I."/>
            <person name="Castelle C.J."/>
            <person name="Probst A.J."/>
            <person name="Thomas B.C."/>
            <person name="Singh A."/>
            <person name="Wilkins M.J."/>
            <person name="Karaoz U."/>
            <person name="Brodie E.L."/>
            <person name="Williams K.H."/>
            <person name="Hubbard S.S."/>
            <person name="Banfield J.F."/>
        </authorList>
    </citation>
    <scope>NUCLEOTIDE SEQUENCE [LARGE SCALE GENOMIC DNA]</scope>
</reference>
<evidence type="ECO:0000313" key="2">
    <source>
        <dbReference type="EMBL" id="OGZ71947.1"/>
    </source>
</evidence>
<sequence>MKNLQKGVLSIMLVLVIGVVVIVGIGGGVYYYAKKNQKTNIIKDINNTNNTRNTDTIKVDNSQFKTCNTFADLGCSPISRGAETIDPAPIVCGCIPTCSAKLYLIASKVNGFWPDGSSKGSFHCSPDQVQ</sequence>
<gene>
    <name evidence="2" type="ORF">A2908_02605</name>
</gene>
<accession>A0A1G2IBH4</accession>
<organism evidence="2 3">
    <name type="scientific">Candidatus Staskawiczbacteria bacterium RIFCSPLOWO2_01_FULL_38_12b</name>
    <dbReference type="NCBI Taxonomy" id="1802214"/>
    <lineage>
        <taxon>Bacteria</taxon>
        <taxon>Candidatus Staskawicziibacteriota</taxon>
    </lineage>
</organism>
<dbReference type="AlphaFoldDB" id="A0A1G2IBH4"/>
<keyword evidence="1" id="KW-0472">Membrane</keyword>
<dbReference type="STRING" id="1802214.A2908_02605"/>
<name>A0A1G2IBH4_9BACT</name>
<protein>
    <submittedName>
        <fullName evidence="2">Uncharacterized protein</fullName>
    </submittedName>
</protein>
<keyword evidence="1" id="KW-1133">Transmembrane helix</keyword>
<evidence type="ECO:0000313" key="3">
    <source>
        <dbReference type="Proteomes" id="UP000176774"/>
    </source>
</evidence>
<dbReference type="Proteomes" id="UP000176774">
    <property type="component" value="Unassembled WGS sequence"/>
</dbReference>
<proteinExistence type="predicted"/>
<feature type="transmembrane region" description="Helical" evidence="1">
    <location>
        <begin position="12"/>
        <end position="33"/>
    </location>
</feature>
<dbReference type="EMBL" id="MHPA01000032">
    <property type="protein sequence ID" value="OGZ71947.1"/>
    <property type="molecule type" value="Genomic_DNA"/>
</dbReference>
<keyword evidence="1" id="KW-0812">Transmembrane</keyword>
<evidence type="ECO:0000256" key="1">
    <source>
        <dbReference type="SAM" id="Phobius"/>
    </source>
</evidence>